<proteinExistence type="predicted"/>
<keyword evidence="6" id="KW-1185">Reference proteome</keyword>
<keyword evidence="2" id="KW-0472">Membrane</keyword>
<dbReference type="SMART" id="SM00233">
    <property type="entry name" value="PH"/>
    <property type="match status" value="1"/>
</dbReference>
<dbReference type="PROSITE" id="PS50003">
    <property type="entry name" value="PH_DOMAIN"/>
    <property type="match status" value="1"/>
</dbReference>
<name>A0A5J4NDG7_9TREM</name>
<dbReference type="AlphaFoldDB" id="A0A5J4NDG7"/>
<feature type="region of interest" description="Disordered" evidence="1">
    <location>
        <begin position="749"/>
        <end position="780"/>
    </location>
</feature>
<feature type="transmembrane region" description="Helical" evidence="2">
    <location>
        <begin position="137"/>
        <end position="159"/>
    </location>
</feature>
<dbReference type="PROSITE" id="PS50105">
    <property type="entry name" value="SAM_DOMAIN"/>
    <property type="match status" value="1"/>
</dbReference>
<dbReference type="PANTHER" id="PTHR12844:SF42">
    <property type="entry name" value="CONNECTOR ENHANCER OF KSR PROTEIN CNK"/>
    <property type="match status" value="1"/>
</dbReference>
<feature type="domain" description="SAM" evidence="4">
    <location>
        <begin position="14"/>
        <end position="79"/>
    </location>
</feature>
<evidence type="ECO:0000256" key="1">
    <source>
        <dbReference type="SAM" id="MobiDB-lite"/>
    </source>
</evidence>
<dbReference type="SUPFAM" id="SSF50729">
    <property type="entry name" value="PH domain-like"/>
    <property type="match status" value="1"/>
</dbReference>
<dbReference type="InterPro" id="IPR001849">
    <property type="entry name" value="PH_domain"/>
</dbReference>
<reference evidence="5 6" key="1">
    <citation type="journal article" date="2019" name="Gigascience">
        <title>Whole-genome sequence of the oriental lung fluke Paragonimus westermani.</title>
        <authorList>
            <person name="Oey H."/>
            <person name="Zakrzewski M."/>
            <person name="Narain K."/>
            <person name="Devi K.R."/>
            <person name="Agatsuma T."/>
            <person name="Nawaratna S."/>
            <person name="Gobert G.N."/>
            <person name="Jones M.K."/>
            <person name="Ragan M.A."/>
            <person name="McManus D.P."/>
            <person name="Krause L."/>
        </authorList>
    </citation>
    <scope>NUCLEOTIDE SEQUENCE [LARGE SCALE GENOMIC DNA]</scope>
    <source>
        <strain evidence="5 6">IND2009</strain>
    </source>
</reference>
<evidence type="ECO:0000259" key="4">
    <source>
        <dbReference type="PROSITE" id="PS50105"/>
    </source>
</evidence>
<feature type="domain" description="PH" evidence="3">
    <location>
        <begin position="509"/>
        <end position="607"/>
    </location>
</feature>
<feature type="compositionally biased region" description="Polar residues" evidence="1">
    <location>
        <begin position="767"/>
        <end position="778"/>
    </location>
</feature>
<evidence type="ECO:0000259" key="3">
    <source>
        <dbReference type="PROSITE" id="PS50003"/>
    </source>
</evidence>
<protein>
    <submittedName>
        <fullName evidence="5">Uncharacterized protein</fullName>
    </submittedName>
</protein>
<evidence type="ECO:0000313" key="6">
    <source>
        <dbReference type="Proteomes" id="UP000324629"/>
    </source>
</evidence>
<feature type="compositionally biased region" description="Polar residues" evidence="1">
    <location>
        <begin position="815"/>
        <end position="827"/>
    </location>
</feature>
<dbReference type="InterPro" id="IPR011993">
    <property type="entry name" value="PH-like_dom_sf"/>
</dbReference>
<dbReference type="PANTHER" id="PTHR12844">
    <property type="entry name" value="CONNECTOR ENCHANCER OF KINASE SUPPRESSOR OF RAS"/>
    <property type="match status" value="1"/>
</dbReference>
<keyword evidence="2" id="KW-1133">Transmembrane helix</keyword>
<dbReference type="InterPro" id="IPR013761">
    <property type="entry name" value="SAM/pointed_sf"/>
</dbReference>
<feature type="region of interest" description="Disordered" evidence="1">
    <location>
        <begin position="315"/>
        <end position="335"/>
    </location>
</feature>
<dbReference type="Pfam" id="PF00536">
    <property type="entry name" value="SAM_1"/>
    <property type="match status" value="1"/>
</dbReference>
<evidence type="ECO:0000256" key="2">
    <source>
        <dbReference type="SAM" id="Phobius"/>
    </source>
</evidence>
<comment type="caution">
    <text evidence="5">The sequence shown here is derived from an EMBL/GenBank/DDBJ whole genome shotgun (WGS) entry which is preliminary data.</text>
</comment>
<evidence type="ECO:0000313" key="5">
    <source>
        <dbReference type="EMBL" id="KAA3673279.1"/>
    </source>
</evidence>
<dbReference type="InterPro" id="IPR051566">
    <property type="entry name" value="CNKSR"/>
</dbReference>
<dbReference type="SUPFAM" id="SSF47769">
    <property type="entry name" value="SAM/Pointed domain"/>
    <property type="match status" value="1"/>
</dbReference>
<feature type="region of interest" description="Disordered" evidence="1">
    <location>
        <begin position="797"/>
        <end position="869"/>
    </location>
</feature>
<dbReference type="InterPro" id="IPR001660">
    <property type="entry name" value="SAM"/>
</dbReference>
<dbReference type="Gene3D" id="1.10.150.50">
    <property type="entry name" value="Transcription Factor, Ets-1"/>
    <property type="match status" value="1"/>
</dbReference>
<dbReference type="EMBL" id="QNGE01004055">
    <property type="protein sequence ID" value="KAA3673279.1"/>
    <property type="molecule type" value="Genomic_DNA"/>
</dbReference>
<dbReference type="Proteomes" id="UP000324629">
    <property type="component" value="Unassembled WGS sequence"/>
</dbReference>
<gene>
    <name evidence="5" type="ORF">DEA37_0006114</name>
</gene>
<accession>A0A5J4NDG7</accession>
<feature type="region of interest" description="Disordered" evidence="1">
    <location>
        <begin position="347"/>
        <end position="368"/>
    </location>
</feature>
<dbReference type="Gene3D" id="2.30.29.30">
    <property type="entry name" value="Pleckstrin-homology domain (PH domain)/Phosphotyrosine-binding domain (PTB)"/>
    <property type="match status" value="1"/>
</dbReference>
<organism evidence="5 6">
    <name type="scientific">Paragonimus westermani</name>
    <dbReference type="NCBI Taxonomy" id="34504"/>
    <lineage>
        <taxon>Eukaryota</taxon>
        <taxon>Metazoa</taxon>
        <taxon>Spiralia</taxon>
        <taxon>Lophotrochozoa</taxon>
        <taxon>Platyhelminthes</taxon>
        <taxon>Trematoda</taxon>
        <taxon>Digenea</taxon>
        <taxon>Plagiorchiida</taxon>
        <taxon>Troglotremata</taxon>
        <taxon>Troglotrematidae</taxon>
        <taxon>Paragonimus</taxon>
    </lineage>
</organism>
<dbReference type="SMART" id="SM00454">
    <property type="entry name" value="SAM"/>
    <property type="match status" value="1"/>
</dbReference>
<keyword evidence="2" id="KW-0812">Transmembrane</keyword>
<dbReference type="Pfam" id="PF00169">
    <property type="entry name" value="PH"/>
    <property type="match status" value="1"/>
</dbReference>
<feature type="region of interest" description="Disordered" evidence="1">
    <location>
        <begin position="631"/>
        <end position="708"/>
    </location>
</feature>
<sequence>MDITDGKPAPYITWSTRQVISWLQGLDDVLEPCLPELEAKGVNGKWLNSVTPGELCRLGVTKVGHQMIIMDKIRQLQAQYAAFDNETMQIVLFRVSRCCVRITAAVNALMSITERQDSRDPDSDSVYPGILDDIQDAVAYVLNSVLALMLAVMNAGFWLERPPFLLLPDMNVFRQLIIEGTLVANRQAQLAISTQVIGHFKDMLVFVESIRVRVEEVIQNFSDSIMLTPCGMELVQIRKVDNAEFIGWQHRRVADLMRIHPKRITLRLRKRPAHTTDFPGFLGGGRRHRVVTPQNPTAGTLPQFTRAGNLFARTPKRRTPLQPPNEASMMNGTSESTESALALSPTTNSIPEAPIYSPSSSSSSSRCASMKLNDLQNADPGLLDPSDSTTQNVTFCSHSFPAIRMISSTPSTPLMAVRTKHREPSGERVISLSNSQGPASPVETPGLKIVYEPSSLRFASASSTPSKSVLPRFHGTHRRTASGDPTLLMFSSPVAKEQARRISCKELGKGDWQGWLWLKKSNPLASKYVKRWCVFKNATLYYYRNPEDDCAEGVINVRGFTITPGPTELKSGRFPFYVVNEWVRFVFASESELDRSKWMNVLGLASIGLTTELHHARIGGFHPGYVTTELATPVGDPSNTDVTEDGSMLSSKYVVSPTPSSEERFRKKRSETSESWSLSKHRRHHYSPWSGGKQIAHSPPPVDECEPNIRSASLPMSQLSSSYASPLSSTRSIFSTRRSPSVPIVIDYSESEDDADEDACHSRSESRNANQLSSSYESKSLRTDSKFSLPLLLPVTRSGSASPKGKIQIMWPKTASRSRQNTGSPKSGAQLLAPVNDLRRRSQSPSPQSDIGMRAAQLVCHSEAPRPPT</sequence>